<sequence>MEATTPHAGYEAEQEPEHPRPGSPRKRRIVDSFLAQGLAR</sequence>
<evidence type="ECO:0000313" key="3">
    <source>
        <dbReference type="Proteomes" id="UP000694050"/>
    </source>
</evidence>
<proteinExistence type="predicted"/>
<evidence type="ECO:0000313" key="2">
    <source>
        <dbReference type="EMBL" id="KAG7408356.1"/>
    </source>
</evidence>
<reference evidence="2" key="1">
    <citation type="submission" date="2021-04" db="EMBL/GenBank/DDBJ databases">
        <title>First draft genome resource for Brassicaceae pathogens Fusarium oxysporum f. sp. raphani and Fusarium oxysporum f. sp. rapae.</title>
        <authorList>
            <person name="Asai S."/>
        </authorList>
    </citation>
    <scope>NUCLEOTIDE SEQUENCE</scope>
    <source>
        <strain evidence="2">Tf1208</strain>
    </source>
</reference>
<protein>
    <submittedName>
        <fullName evidence="2">Uncharacterized protein</fullName>
    </submittedName>
</protein>
<evidence type="ECO:0000256" key="1">
    <source>
        <dbReference type="SAM" id="MobiDB-lite"/>
    </source>
</evidence>
<gene>
    <name evidence="2" type="ORF">Forpe1208_v011976</name>
</gene>
<dbReference type="Proteomes" id="UP000694050">
    <property type="component" value="Unassembled WGS sequence"/>
</dbReference>
<name>A0A8J5NN36_FUSOX</name>
<comment type="caution">
    <text evidence="2">The sequence shown here is derived from an EMBL/GenBank/DDBJ whole genome shotgun (WGS) entry which is preliminary data.</text>
</comment>
<feature type="region of interest" description="Disordered" evidence="1">
    <location>
        <begin position="1"/>
        <end position="27"/>
    </location>
</feature>
<dbReference type="EMBL" id="JAELUQ010000009">
    <property type="protein sequence ID" value="KAG7408356.1"/>
    <property type="molecule type" value="Genomic_DNA"/>
</dbReference>
<organism evidence="2 3">
    <name type="scientific">Fusarium oxysporum f. sp. rapae</name>
    <dbReference type="NCBI Taxonomy" id="485398"/>
    <lineage>
        <taxon>Eukaryota</taxon>
        <taxon>Fungi</taxon>
        <taxon>Dikarya</taxon>
        <taxon>Ascomycota</taxon>
        <taxon>Pezizomycotina</taxon>
        <taxon>Sordariomycetes</taxon>
        <taxon>Hypocreomycetidae</taxon>
        <taxon>Hypocreales</taxon>
        <taxon>Nectriaceae</taxon>
        <taxon>Fusarium</taxon>
        <taxon>Fusarium oxysporum species complex</taxon>
    </lineage>
</organism>
<accession>A0A8J5NN36</accession>
<dbReference type="AlphaFoldDB" id="A0A8J5NN36"/>